<feature type="compositionally biased region" description="Basic residues" evidence="1">
    <location>
        <begin position="129"/>
        <end position="142"/>
    </location>
</feature>
<feature type="transmembrane region" description="Helical" evidence="2">
    <location>
        <begin position="44"/>
        <end position="62"/>
    </location>
</feature>
<evidence type="ECO:0000256" key="1">
    <source>
        <dbReference type="SAM" id="MobiDB-lite"/>
    </source>
</evidence>
<gene>
    <name evidence="3" type="ORF">NIOZUU159_00156</name>
</gene>
<accession>A0A7S9XGH6</accession>
<evidence type="ECO:0000256" key="2">
    <source>
        <dbReference type="SAM" id="Phobius"/>
    </source>
</evidence>
<keyword evidence="2" id="KW-0472">Membrane</keyword>
<dbReference type="EMBL" id="MW030591">
    <property type="protein sequence ID" value="QPI16663.1"/>
    <property type="molecule type" value="Genomic_DNA"/>
</dbReference>
<keyword evidence="2" id="KW-0812">Transmembrane</keyword>
<sequence length="172" mass="19673">MNNLEFNDVLNTFFKGIISGFFIAYLIMLGLRPSAEYPDNILEIIDNPWVFIVLILVNFYAIQWDITIGLLLLLSIIALLLDVIIFTEGEVFNNNINIENFKEEKKDTDLSDSSDESDSSDDEVESKDSKKKPKESTKKKKEKSNSDEDKMIEKIVSKVLKSIKDNLDDVLN</sequence>
<organism evidence="3">
    <name type="scientific">Virus NIOZ-UU159</name>
    <dbReference type="NCBI Taxonomy" id="2763270"/>
    <lineage>
        <taxon>Viruses</taxon>
    </lineage>
</organism>
<protein>
    <submittedName>
        <fullName evidence="3">Uncharacterized protein</fullName>
    </submittedName>
</protein>
<feature type="compositionally biased region" description="Acidic residues" evidence="1">
    <location>
        <begin position="110"/>
        <end position="125"/>
    </location>
</feature>
<keyword evidence="2" id="KW-1133">Transmembrane helix</keyword>
<proteinExistence type="predicted"/>
<feature type="transmembrane region" description="Helical" evidence="2">
    <location>
        <begin position="68"/>
        <end position="87"/>
    </location>
</feature>
<name>A0A7S9XGH6_9VIRU</name>
<reference evidence="3" key="1">
    <citation type="submission" date="2020-08" db="EMBL/GenBank/DDBJ databases">
        <title>Bridging the membrane lipid divide: bacteria of the FCB group superphylum have the potential to synthesize archaeal ether lipids.</title>
        <authorList>
            <person name="Villanueva L."/>
            <person name="von Meijenfeldt F.A.B."/>
            <person name="Westbye A.B."/>
            <person name="Yadav S."/>
            <person name="Hopmans E.C."/>
            <person name="Dutilh B.E."/>
            <person name="Sinninghe Damste J.S."/>
        </authorList>
    </citation>
    <scope>NUCLEOTIDE SEQUENCE</scope>
    <source>
        <strain evidence="3">NIOZ-UU159</strain>
    </source>
</reference>
<feature type="transmembrane region" description="Helical" evidence="2">
    <location>
        <begin position="12"/>
        <end position="32"/>
    </location>
</feature>
<evidence type="ECO:0000313" key="3">
    <source>
        <dbReference type="EMBL" id="QPI16663.1"/>
    </source>
</evidence>
<feature type="region of interest" description="Disordered" evidence="1">
    <location>
        <begin position="105"/>
        <end position="148"/>
    </location>
</feature>